<proteinExistence type="predicted"/>
<name>A0A9P6CQ06_9AGAR</name>
<evidence type="ECO:0000313" key="2">
    <source>
        <dbReference type="EMBL" id="KAF9468158.1"/>
    </source>
</evidence>
<accession>A0A9P6CQ06</accession>
<keyword evidence="1" id="KW-1133">Transmembrane helix</keyword>
<evidence type="ECO:0000256" key="1">
    <source>
        <dbReference type="SAM" id="Phobius"/>
    </source>
</evidence>
<sequence length="291" mass="31774">MPVVTLFRRETPHPEPINPIYIGGFCVVGVIILGLGVWGLIRWRRKRASSKREEQRGAAFLSVRGIVKDGIKEKSSETLPGPFARGLHDSSVVLPDKVLARPPKTRDDVLQFHRQSGTFPQPFTPKPFSFALSGGNSGGLKPDAAIRASFLSGGSSQNRFSVMSTNSSVDFNPTTGTTRKVRQLFDPVLPDELLVARVGEQLTVVQSFDDGWCLVGRESGVLVSNAKSLFKQNVAPDSEVELGVVPAWCFVKPVPGLRVERPIRNTSLGITVQMSGPSFSSRDEVNSWSNF</sequence>
<comment type="caution">
    <text evidence="2">The sequence shown here is derived from an EMBL/GenBank/DDBJ whole genome shotgun (WGS) entry which is preliminary data.</text>
</comment>
<dbReference type="Proteomes" id="UP000807353">
    <property type="component" value="Unassembled WGS sequence"/>
</dbReference>
<feature type="transmembrane region" description="Helical" evidence="1">
    <location>
        <begin position="20"/>
        <end position="41"/>
    </location>
</feature>
<keyword evidence="3" id="KW-1185">Reference proteome</keyword>
<evidence type="ECO:0008006" key="4">
    <source>
        <dbReference type="Google" id="ProtNLM"/>
    </source>
</evidence>
<keyword evidence="1" id="KW-0812">Transmembrane</keyword>
<reference evidence="2" key="1">
    <citation type="submission" date="2020-11" db="EMBL/GenBank/DDBJ databases">
        <authorList>
            <consortium name="DOE Joint Genome Institute"/>
            <person name="Ahrendt S."/>
            <person name="Riley R."/>
            <person name="Andreopoulos W."/>
            <person name="Labutti K."/>
            <person name="Pangilinan J."/>
            <person name="Ruiz-Duenas F.J."/>
            <person name="Barrasa J.M."/>
            <person name="Sanchez-Garcia M."/>
            <person name="Camarero S."/>
            <person name="Miyauchi S."/>
            <person name="Serrano A."/>
            <person name="Linde D."/>
            <person name="Babiker R."/>
            <person name="Drula E."/>
            <person name="Ayuso-Fernandez I."/>
            <person name="Pacheco R."/>
            <person name="Padilla G."/>
            <person name="Ferreira P."/>
            <person name="Barriuso J."/>
            <person name="Kellner H."/>
            <person name="Castanera R."/>
            <person name="Alfaro M."/>
            <person name="Ramirez L."/>
            <person name="Pisabarro A.G."/>
            <person name="Kuo A."/>
            <person name="Tritt A."/>
            <person name="Lipzen A."/>
            <person name="He G."/>
            <person name="Yan M."/>
            <person name="Ng V."/>
            <person name="Cullen D."/>
            <person name="Martin F."/>
            <person name="Rosso M.-N."/>
            <person name="Henrissat B."/>
            <person name="Hibbett D."/>
            <person name="Martinez A.T."/>
            <person name="Grigoriev I.V."/>
        </authorList>
    </citation>
    <scope>NUCLEOTIDE SEQUENCE</scope>
    <source>
        <strain evidence="2">CBS 247.69</strain>
    </source>
</reference>
<dbReference type="EMBL" id="MU150234">
    <property type="protein sequence ID" value="KAF9468158.1"/>
    <property type="molecule type" value="Genomic_DNA"/>
</dbReference>
<keyword evidence="1" id="KW-0472">Membrane</keyword>
<evidence type="ECO:0000313" key="3">
    <source>
        <dbReference type="Proteomes" id="UP000807353"/>
    </source>
</evidence>
<dbReference type="AlphaFoldDB" id="A0A9P6CQ06"/>
<gene>
    <name evidence="2" type="ORF">BDZ94DRAFT_1184579</name>
</gene>
<organism evidence="2 3">
    <name type="scientific">Collybia nuda</name>
    <dbReference type="NCBI Taxonomy" id="64659"/>
    <lineage>
        <taxon>Eukaryota</taxon>
        <taxon>Fungi</taxon>
        <taxon>Dikarya</taxon>
        <taxon>Basidiomycota</taxon>
        <taxon>Agaricomycotina</taxon>
        <taxon>Agaricomycetes</taxon>
        <taxon>Agaricomycetidae</taxon>
        <taxon>Agaricales</taxon>
        <taxon>Tricholomatineae</taxon>
        <taxon>Clitocybaceae</taxon>
        <taxon>Collybia</taxon>
    </lineage>
</organism>
<dbReference type="OrthoDB" id="5340910at2759"/>
<protein>
    <recommendedName>
        <fullName evidence="4">SH3 domain-containing protein</fullName>
    </recommendedName>
</protein>